<dbReference type="Pfam" id="PF02535">
    <property type="entry name" value="Zip"/>
    <property type="match status" value="1"/>
</dbReference>
<dbReference type="AlphaFoldDB" id="A0A0G4HFR2"/>
<feature type="compositionally biased region" description="Polar residues" evidence="11">
    <location>
        <begin position="202"/>
        <end position="211"/>
    </location>
</feature>
<dbReference type="VEuPathDB" id="CryptoDB:Cvel_6648"/>
<evidence type="ECO:0000256" key="6">
    <source>
        <dbReference type="ARBA" id="ARBA00022989"/>
    </source>
</evidence>
<name>A0A0G4HFR2_9ALVE</name>
<evidence type="ECO:0000256" key="11">
    <source>
        <dbReference type="SAM" id="MobiDB-lite"/>
    </source>
</evidence>
<evidence type="ECO:0000256" key="9">
    <source>
        <dbReference type="ARBA" id="ARBA00042540"/>
    </source>
</evidence>
<evidence type="ECO:0000256" key="12">
    <source>
        <dbReference type="SAM" id="Phobius"/>
    </source>
</evidence>
<feature type="transmembrane region" description="Helical" evidence="12">
    <location>
        <begin position="559"/>
        <end position="580"/>
    </location>
</feature>
<reference evidence="13" key="1">
    <citation type="submission" date="2014-11" db="EMBL/GenBank/DDBJ databases">
        <authorList>
            <person name="Otto D Thomas"/>
            <person name="Naeem Raeece"/>
        </authorList>
    </citation>
    <scope>NUCLEOTIDE SEQUENCE</scope>
</reference>
<feature type="region of interest" description="Disordered" evidence="11">
    <location>
        <begin position="174"/>
        <end position="232"/>
    </location>
</feature>
<evidence type="ECO:0000256" key="10">
    <source>
        <dbReference type="ARBA" id="ARBA00042973"/>
    </source>
</evidence>
<dbReference type="GO" id="GO:0005385">
    <property type="term" value="F:zinc ion transmembrane transporter activity"/>
    <property type="evidence" value="ECO:0007669"/>
    <property type="project" value="TreeGrafter"/>
</dbReference>
<feature type="transmembrane region" description="Helical" evidence="12">
    <location>
        <begin position="82"/>
        <end position="101"/>
    </location>
</feature>
<feature type="compositionally biased region" description="Low complexity" evidence="11">
    <location>
        <begin position="253"/>
        <end position="262"/>
    </location>
</feature>
<feature type="transmembrane region" description="Helical" evidence="12">
    <location>
        <begin position="525"/>
        <end position="547"/>
    </location>
</feature>
<feature type="compositionally biased region" description="Basic and acidic residues" evidence="11">
    <location>
        <begin position="927"/>
        <end position="938"/>
    </location>
</feature>
<feature type="region of interest" description="Disordered" evidence="11">
    <location>
        <begin position="312"/>
        <end position="332"/>
    </location>
</feature>
<feature type="region of interest" description="Disordered" evidence="11">
    <location>
        <begin position="244"/>
        <end position="299"/>
    </location>
</feature>
<evidence type="ECO:0000256" key="2">
    <source>
        <dbReference type="ARBA" id="ARBA00006939"/>
    </source>
</evidence>
<feature type="transmembrane region" description="Helical" evidence="12">
    <location>
        <begin position="497"/>
        <end position="519"/>
    </location>
</feature>
<feature type="transmembrane region" description="Helical" evidence="12">
    <location>
        <begin position="625"/>
        <end position="647"/>
    </location>
</feature>
<keyword evidence="7 12" id="KW-0472">Membrane</keyword>
<dbReference type="GO" id="GO:0005886">
    <property type="term" value="C:plasma membrane"/>
    <property type="evidence" value="ECO:0007669"/>
    <property type="project" value="UniProtKB-SubCell"/>
</dbReference>
<organism evidence="13">
    <name type="scientific">Chromera velia CCMP2878</name>
    <dbReference type="NCBI Taxonomy" id="1169474"/>
    <lineage>
        <taxon>Eukaryota</taxon>
        <taxon>Sar</taxon>
        <taxon>Alveolata</taxon>
        <taxon>Colpodellida</taxon>
        <taxon>Chromeraceae</taxon>
        <taxon>Chromera</taxon>
    </lineage>
</organism>
<evidence type="ECO:0000256" key="7">
    <source>
        <dbReference type="ARBA" id="ARBA00023136"/>
    </source>
</evidence>
<feature type="compositionally biased region" description="Acidic residues" evidence="11">
    <location>
        <begin position="421"/>
        <end position="430"/>
    </location>
</feature>
<accession>A0A0G4HFR2</accession>
<keyword evidence="5" id="KW-0862">Zinc</keyword>
<comment type="similarity">
    <text evidence="2">Belongs to the ZIP transporter (TC 2.A.5) family.</text>
</comment>
<dbReference type="InterPro" id="IPR003689">
    <property type="entry name" value="ZIP"/>
</dbReference>
<dbReference type="PANTHER" id="PTHR11040:SF211">
    <property type="entry name" value="ZINC TRANSPORTER ZIP11"/>
    <property type="match status" value="1"/>
</dbReference>
<feature type="transmembrane region" description="Helical" evidence="12">
    <location>
        <begin position="592"/>
        <end position="613"/>
    </location>
</feature>
<feature type="region of interest" description="Disordered" evidence="11">
    <location>
        <begin position="779"/>
        <end position="869"/>
    </location>
</feature>
<protein>
    <recommendedName>
        <fullName evidence="8">Zinc transporter ZIP11</fullName>
    </recommendedName>
    <alternativeName>
        <fullName evidence="9">Solute carrier family 39 member 11</fullName>
    </alternativeName>
    <alternativeName>
        <fullName evidence="10">Zrt- and Irt-like protein 11</fullName>
    </alternativeName>
</protein>
<dbReference type="EMBL" id="CDMZ01002524">
    <property type="protein sequence ID" value="CEM42750.1"/>
    <property type="molecule type" value="Genomic_DNA"/>
</dbReference>
<feature type="compositionally biased region" description="Polar residues" evidence="11">
    <location>
        <begin position="831"/>
        <end position="845"/>
    </location>
</feature>
<feature type="region of interest" description="Disordered" evidence="11">
    <location>
        <begin position="911"/>
        <end position="1061"/>
    </location>
</feature>
<evidence type="ECO:0000256" key="8">
    <source>
        <dbReference type="ARBA" id="ARBA00040593"/>
    </source>
</evidence>
<evidence type="ECO:0000256" key="3">
    <source>
        <dbReference type="ARBA" id="ARBA00022475"/>
    </source>
</evidence>
<comment type="subcellular location">
    <subcellularLocation>
        <location evidence="1">Cell membrane</location>
        <topology evidence="1">Multi-pass membrane protein</topology>
    </subcellularLocation>
</comment>
<feature type="region of interest" description="Disordered" evidence="11">
    <location>
        <begin position="1081"/>
        <end position="1176"/>
    </location>
</feature>
<feature type="compositionally biased region" description="Basic and acidic residues" evidence="11">
    <location>
        <begin position="1089"/>
        <end position="1099"/>
    </location>
</feature>
<feature type="compositionally biased region" description="Basic and acidic residues" evidence="11">
    <location>
        <begin position="431"/>
        <end position="446"/>
    </location>
</feature>
<keyword evidence="4 12" id="KW-0812">Transmembrane</keyword>
<dbReference type="PANTHER" id="PTHR11040">
    <property type="entry name" value="ZINC/IRON TRANSPORTER"/>
    <property type="match status" value="1"/>
</dbReference>
<feature type="compositionally biased region" description="Low complexity" evidence="11">
    <location>
        <begin position="964"/>
        <end position="989"/>
    </location>
</feature>
<keyword evidence="6 12" id="KW-1133">Transmembrane helix</keyword>
<evidence type="ECO:0000256" key="1">
    <source>
        <dbReference type="ARBA" id="ARBA00004651"/>
    </source>
</evidence>
<feature type="region of interest" description="Disordered" evidence="11">
    <location>
        <begin position="350"/>
        <end position="456"/>
    </location>
</feature>
<keyword evidence="3" id="KW-1003">Cell membrane</keyword>
<proteinExistence type="inferred from homology"/>
<feature type="compositionally biased region" description="Low complexity" evidence="11">
    <location>
        <begin position="350"/>
        <end position="368"/>
    </location>
</feature>
<sequence length="1176" mass="124354">MSGSGGDRPLWLQALLYGCLSAASFPVGAALGVLSANIGEVHHKAIACMMAFGAGSLIFAITVELYAEAIEDYEDRERNGGVRLAFSMVSAVVGSLVFVWLKRTVEDLRNSSISEHRVWLQRIFGSSVPTGPSTAAGVPTGLSAESESLLRTPPVPSLFDAPVPVSDERLKCRHPGVDREEGGARGRGGSAVKKEHDEAFRLQSNLSSNRNTGGGGNLFGHTRTPELRAAGGHGAVVRDVSCFSESQRERGRGLSSSSSKVGSFDHPESPFRPRSQSVGRGGGSGGVDRASTGGSLRLNFENHEGGEAVVGEESQFDGLSSPIPANPKVPLSRRFSRSRDALGALGGITTLPLTTQQQQQSASSSPGSDRNGNDVVTADETEREGDHPKKWQLEASASASAPSPVPLSTRIPGPGEAEEGRADEEEEEERTSETGRMQREGRKGEGNESEGDSVGRILGQVEAKVIACEEKLEEKEKEDECVVSRERREESRTLSSVALAMWLGIALDGVPESMLIGFLTNDGDASWAFVISVFVANFPEAFSSAYLMRREGVTMTTIMFMWGSLFVMTGALSALTSAVVPKDLHRGGTGEVVLDVISSSVEGLAGGAMLSMLSSTMLPEAFEQGGDLVGLFCVLGFLSSVLIRVLAYSPPPLSKFLPKVLNHIPPEGFAHAGGRGTHSPPAASEVLSSPARDSSIAWSSASSMGNHYSVLTHRVGGGDGEVMMRETADASSSPNLLSSDPSSLSFFVHWIGHTAFMLLLEGLLCRAADVMAGCLAGLSSSSDSSDHGGHMGVGADDPFSLLDRRSRPPLLSDSEDDEASPEGGGMLRTWPNASTSAWPNSTLLHSDSGAPRIDGEEEHEAEEKEREEWETGAVLPFVISRSEVVKTQAHIHARVGGEGERETVMNSGDLTYPREQHTASLQQSSSRVKETHRHREEEGSVGSGLIRTQKRRRQTTAMGDLEFPSSSSPQPVTPTHPHSSASSTSLSSAPEEEGRNSESVESLLVGTPAVADSSPSPYFSSSSSQQIPTAAVASSSSSSSVSSDPAQRPSHSPTHHPSFPLSLTSSISAWLAALRMRADPLRNSAGNKQESEAEGKGGEENLLAKGPPSPQSSSAWKAPSGVFEDEDIPRRPLHSVTGTVTRRPSNPFFLSAADPREGGTAGRLVTVLPPAPPREG</sequence>
<feature type="compositionally biased region" description="Low complexity" evidence="11">
    <location>
        <begin position="1013"/>
        <end position="1058"/>
    </location>
</feature>
<evidence type="ECO:0000256" key="5">
    <source>
        <dbReference type="ARBA" id="ARBA00022833"/>
    </source>
</evidence>
<evidence type="ECO:0000313" key="13">
    <source>
        <dbReference type="EMBL" id="CEM42750.1"/>
    </source>
</evidence>
<feature type="compositionally biased region" description="Basic and acidic residues" evidence="11">
    <location>
        <begin position="174"/>
        <end position="184"/>
    </location>
</feature>
<gene>
    <name evidence="13" type="ORF">Cvel_6648</name>
</gene>
<feature type="transmembrane region" description="Helical" evidence="12">
    <location>
        <begin position="14"/>
        <end position="34"/>
    </location>
</feature>
<evidence type="ECO:0000256" key="4">
    <source>
        <dbReference type="ARBA" id="ARBA00022692"/>
    </source>
</evidence>
<feature type="transmembrane region" description="Helical" evidence="12">
    <location>
        <begin position="46"/>
        <end position="67"/>
    </location>
</feature>